<feature type="region of interest" description="Disordered" evidence="5">
    <location>
        <begin position="208"/>
        <end position="274"/>
    </location>
</feature>
<evidence type="ECO:0008006" key="9">
    <source>
        <dbReference type="Google" id="ProtNLM"/>
    </source>
</evidence>
<dbReference type="AlphaFoldDB" id="A0AAX4JMS7"/>
<gene>
    <name evidence="7" type="ORF">L201_001561</name>
</gene>
<feature type="transmembrane region" description="Helical" evidence="6">
    <location>
        <begin position="519"/>
        <end position="545"/>
    </location>
</feature>
<keyword evidence="3 6" id="KW-1133">Transmembrane helix</keyword>
<evidence type="ECO:0000313" key="8">
    <source>
        <dbReference type="Proteomes" id="UP001355207"/>
    </source>
</evidence>
<feature type="compositionally biased region" description="Basic and acidic residues" evidence="5">
    <location>
        <begin position="208"/>
        <end position="221"/>
    </location>
</feature>
<evidence type="ECO:0000313" key="7">
    <source>
        <dbReference type="EMBL" id="WWC86684.1"/>
    </source>
</evidence>
<proteinExistence type="predicted"/>
<dbReference type="InterPro" id="IPR040254">
    <property type="entry name" value="Ecm3-like"/>
</dbReference>
<dbReference type="GO" id="GO:0016020">
    <property type="term" value="C:membrane"/>
    <property type="evidence" value="ECO:0007669"/>
    <property type="project" value="UniProtKB-SubCell"/>
</dbReference>
<evidence type="ECO:0000256" key="2">
    <source>
        <dbReference type="ARBA" id="ARBA00022692"/>
    </source>
</evidence>
<protein>
    <recommendedName>
        <fullName evidence="9">Auxin efflux carrier</fullName>
    </recommendedName>
</protein>
<dbReference type="PANTHER" id="PTHR31274:SF1">
    <property type="entry name" value="AGL149CP"/>
    <property type="match status" value="1"/>
</dbReference>
<dbReference type="EMBL" id="CP144099">
    <property type="protein sequence ID" value="WWC86684.1"/>
    <property type="molecule type" value="Genomic_DNA"/>
</dbReference>
<evidence type="ECO:0000256" key="3">
    <source>
        <dbReference type="ARBA" id="ARBA00022989"/>
    </source>
</evidence>
<evidence type="ECO:0000256" key="1">
    <source>
        <dbReference type="ARBA" id="ARBA00004141"/>
    </source>
</evidence>
<dbReference type="InterPro" id="IPR004776">
    <property type="entry name" value="Mem_transp_PIN-like"/>
</dbReference>
<feature type="transmembrane region" description="Helical" evidence="6">
    <location>
        <begin position="415"/>
        <end position="435"/>
    </location>
</feature>
<organism evidence="7 8">
    <name type="scientific">Kwoniella dendrophila CBS 6074</name>
    <dbReference type="NCBI Taxonomy" id="1295534"/>
    <lineage>
        <taxon>Eukaryota</taxon>
        <taxon>Fungi</taxon>
        <taxon>Dikarya</taxon>
        <taxon>Basidiomycota</taxon>
        <taxon>Agaricomycotina</taxon>
        <taxon>Tremellomycetes</taxon>
        <taxon>Tremellales</taxon>
        <taxon>Cryptococcaceae</taxon>
        <taxon>Kwoniella</taxon>
    </lineage>
</organism>
<dbReference type="Pfam" id="PF03547">
    <property type="entry name" value="Mem_trans"/>
    <property type="match status" value="1"/>
</dbReference>
<evidence type="ECO:0000256" key="4">
    <source>
        <dbReference type="ARBA" id="ARBA00023136"/>
    </source>
</evidence>
<feature type="transmembrane region" description="Helical" evidence="6">
    <location>
        <begin position="42"/>
        <end position="65"/>
    </location>
</feature>
<feature type="transmembrane region" description="Helical" evidence="6">
    <location>
        <begin position="12"/>
        <end position="30"/>
    </location>
</feature>
<dbReference type="PANTHER" id="PTHR31274">
    <property type="entry name" value="PROTEIN ECM3"/>
    <property type="match status" value="1"/>
</dbReference>
<reference evidence="7 8" key="1">
    <citation type="submission" date="2024-01" db="EMBL/GenBank/DDBJ databases">
        <title>Comparative genomics of Cryptococcus and Kwoniella reveals pathogenesis evolution and contrasting modes of karyotype evolution via chromosome fusion or intercentromeric recombination.</title>
        <authorList>
            <person name="Coelho M.A."/>
            <person name="David-Palma M."/>
            <person name="Shea T."/>
            <person name="Bowers K."/>
            <person name="McGinley-Smith S."/>
            <person name="Mohammad A.W."/>
            <person name="Gnirke A."/>
            <person name="Yurkov A.M."/>
            <person name="Nowrousian M."/>
            <person name="Sun S."/>
            <person name="Cuomo C.A."/>
            <person name="Heitman J."/>
        </authorList>
    </citation>
    <scope>NUCLEOTIDE SEQUENCE [LARGE SCALE GENOMIC DNA]</scope>
    <source>
        <strain evidence="7 8">CBS 6074</strain>
    </source>
</reference>
<feature type="compositionally biased region" description="Basic and acidic residues" evidence="5">
    <location>
        <begin position="251"/>
        <end position="268"/>
    </location>
</feature>
<keyword evidence="4 6" id="KW-0472">Membrane</keyword>
<evidence type="ECO:0000256" key="6">
    <source>
        <dbReference type="SAM" id="Phobius"/>
    </source>
</evidence>
<sequence>MTTETGAIVYKAFAPTIKMMICIGFGMVLTKRMGFKPVNAKGVSILSLNISLPFLIFSSMVSSFTPDNIKAFGPLLLIAVIYQLIGLVFAFITRELFYVPKDFHYGILVMGILSNWGNVPTAVVQTMAKGAPFNPDTDVDLGVAYIAVFILVINVALFPLGLHKVCAWDFREEHLSQPDQLPIRQRWLKRMQKLRKIFRRSKLKADDEEKAEQVYQRKDGFRTTNLPTSTATGSSSTGTQSSTEYGGSTGRSEKNFDHDEAENEDKFGSDLTYRARNTNQAQGEAISRKKSRASSFHSMMETTRPIPPTAPFEASGIAEPCKDHSSSNNNELNNYHHPIEPEPLSNTPKKSLTSRIWKILEPFFSPFLLAIIAGVVCSVIQPIKALFVNVDGWSVTRIPNAPNDEPPLSFIMDTATFLGAVCVPGALVLLGASFGRLKFPKNWNDTPFGAIIAMTVFKMIIIPVIGVFLVEALRDNTSLYPREDKMRTFVAILLSGTPSSTNQLVITQLYNPEGTADTLAAFLALQYLMMPILSTALAAIALYVVK</sequence>
<feature type="compositionally biased region" description="Low complexity" evidence="5">
    <location>
        <begin position="228"/>
        <end position="246"/>
    </location>
</feature>
<feature type="transmembrane region" description="Helical" evidence="6">
    <location>
        <begin position="143"/>
        <end position="162"/>
    </location>
</feature>
<evidence type="ECO:0000256" key="5">
    <source>
        <dbReference type="SAM" id="MobiDB-lite"/>
    </source>
</evidence>
<feature type="transmembrane region" description="Helical" evidence="6">
    <location>
        <begin position="359"/>
        <end position="383"/>
    </location>
</feature>
<dbReference type="RefSeq" id="XP_066073447.1">
    <property type="nucleotide sequence ID" value="XM_066217350.1"/>
</dbReference>
<dbReference type="GeneID" id="91092233"/>
<dbReference type="Proteomes" id="UP001355207">
    <property type="component" value="Chromosome 2"/>
</dbReference>
<dbReference type="GO" id="GO:0055085">
    <property type="term" value="P:transmembrane transport"/>
    <property type="evidence" value="ECO:0007669"/>
    <property type="project" value="InterPro"/>
</dbReference>
<accession>A0AAX4JMS7</accession>
<feature type="transmembrane region" description="Helical" evidence="6">
    <location>
        <begin position="447"/>
        <end position="470"/>
    </location>
</feature>
<comment type="subcellular location">
    <subcellularLocation>
        <location evidence="1">Membrane</location>
        <topology evidence="1">Multi-pass membrane protein</topology>
    </subcellularLocation>
</comment>
<name>A0AAX4JMS7_9TREE</name>
<feature type="transmembrane region" description="Helical" evidence="6">
    <location>
        <begin position="71"/>
        <end position="91"/>
    </location>
</feature>
<keyword evidence="8" id="KW-1185">Reference proteome</keyword>
<keyword evidence="2 6" id="KW-0812">Transmembrane</keyword>